<dbReference type="AlphaFoldDB" id="A0A1Y4QH61"/>
<reference evidence="3" key="1">
    <citation type="submission" date="2017-04" db="EMBL/GenBank/DDBJ databases">
        <title>Function of individual gut microbiota members based on whole genome sequencing of pure cultures obtained from chicken caecum.</title>
        <authorList>
            <person name="Medvecky M."/>
            <person name="Cejkova D."/>
            <person name="Polansky O."/>
            <person name="Karasova D."/>
            <person name="Kubasova T."/>
            <person name="Cizek A."/>
            <person name="Rychlik I."/>
        </authorList>
    </citation>
    <scope>NUCLEOTIDE SEQUENCE [LARGE SCALE GENOMIC DNA]</scope>
    <source>
        <strain evidence="3">An149</strain>
    </source>
</reference>
<evidence type="ECO:0008006" key="4">
    <source>
        <dbReference type="Google" id="ProtNLM"/>
    </source>
</evidence>
<gene>
    <name evidence="2" type="ORF">B5E91_09180</name>
</gene>
<evidence type="ECO:0000313" key="3">
    <source>
        <dbReference type="Proteomes" id="UP000196258"/>
    </source>
</evidence>
<sequence>MNFVEWCNNNQGFVGAILSFFTIMISIIALYISIRLAYIPYKKRLVINTYIDIIDNKYTLSLTVANAGNRIIGLNSIVVYYKNTYIGSVDKQGFIEPSHTCEFCVDLDLDIRDTKFDRDEQIEIKILDTEGKEYTFKTNLACG</sequence>
<feature type="transmembrane region" description="Helical" evidence="1">
    <location>
        <begin position="12"/>
        <end position="34"/>
    </location>
</feature>
<name>A0A1Y4QH61_9FIRM</name>
<dbReference type="EMBL" id="NFLB01000010">
    <property type="protein sequence ID" value="OUQ04557.1"/>
    <property type="molecule type" value="Genomic_DNA"/>
</dbReference>
<evidence type="ECO:0000313" key="2">
    <source>
        <dbReference type="EMBL" id="OUQ04557.1"/>
    </source>
</evidence>
<evidence type="ECO:0000256" key="1">
    <source>
        <dbReference type="SAM" id="Phobius"/>
    </source>
</evidence>
<protein>
    <recommendedName>
        <fullName evidence="4">DUF2393 domain-containing protein</fullName>
    </recommendedName>
</protein>
<organism evidence="2 3">
    <name type="scientific">Thomasclavelia spiroformis</name>
    <dbReference type="NCBI Taxonomy" id="29348"/>
    <lineage>
        <taxon>Bacteria</taxon>
        <taxon>Bacillati</taxon>
        <taxon>Bacillota</taxon>
        <taxon>Erysipelotrichia</taxon>
        <taxon>Erysipelotrichales</taxon>
        <taxon>Coprobacillaceae</taxon>
        <taxon>Thomasclavelia</taxon>
    </lineage>
</organism>
<keyword evidence="1" id="KW-0812">Transmembrane</keyword>
<comment type="caution">
    <text evidence="2">The sequence shown here is derived from an EMBL/GenBank/DDBJ whole genome shotgun (WGS) entry which is preliminary data.</text>
</comment>
<proteinExistence type="predicted"/>
<keyword evidence="1" id="KW-0472">Membrane</keyword>
<accession>A0A1Y4QH61</accession>
<dbReference type="RefSeq" id="WP_087257007.1">
    <property type="nucleotide sequence ID" value="NZ_NFLB01000010.1"/>
</dbReference>
<keyword evidence="1" id="KW-1133">Transmembrane helix</keyword>
<dbReference type="Proteomes" id="UP000196258">
    <property type="component" value="Unassembled WGS sequence"/>
</dbReference>